<name>A0A817S7C9_9BILA</name>
<proteinExistence type="predicted"/>
<gene>
    <name evidence="2" type="ORF">LUA448_LOCUS6481</name>
</gene>
<evidence type="ECO:0000256" key="1">
    <source>
        <dbReference type="SAM" id="MobiDB-lite"/>
    </source>
</evidence>
<dbReference type="AlphaFoldDB" id="A0A817S7C9"/>
<evidence type="ECO:0000313" key="3">
    <source>
        <dbReference type="Proteomes" id="UP000663833"/>
    </source>
</evidence>
<feature type="region of interest" description="Disordered" evidence="1">
    <location>
        <begin position="1"/>
        <end position="24"/>
    </location>
</feature>
<protein>
    <submittedName>
        <fullName evidence="2">Uncharacterized protein</fullName>
    </submittedName>
</protein>
<accession>A0A817S7C9</accession>
<organism evidence="2 3">
    <name type="scientific">Rotaria socialis</name>
    <dbReference type="NCBI Taxonomy" id="392032"/>
    <lineage>
        <taxon>Eukaryota</taxon>
        <taxon>Metazoa</taxon>
        <taxon>Spiralia</taxon>
        <taxon>Gnathifera</taxon>
        <taxon>Rotifera</taxon>
        <taxon>Eurotatoria</taxon>
        <taxon>Bdelloidea</taxon>
        <taxon>Philodinida</taxon>
        <taxon>Philodinidae</taxon>
        <taxon>Rotaria</taxon>
    </lineage>
</organism>
<dbReference type="Proteomes" id="UP000663833">
    <property type="component" value="Unassembled WGS sequence"/>
</dbReference>
<dbReference type="EMBL" id="CAJNYD010000615">
    <property type="protein sequence ID" value="CAF3280055.1"/>
    <property type="molecule type" value="Genomic_DNA"/>
</dbReference>
<reference evidence="2" key="1">
    <citation type="submission" date="2021-02" db="EMBL/GenBank/DDBJ databases">
        <authorList>
            <person name="Nowell W R."/>
        </authorList>
    </citation>
    <scope>NUCLEOTIDE SEQUENCE</scope>
</reference>
<evidence type="ECO:0000313" key="2">
    <source>
        <dbReference type="EMBL" id="CAF3280055.1"/>
    </source>
</evidence>
<comment type="caution">
    <text evidence="2">The sequence shown here is derived from an EMBL/GenBank/DDBJ whole genome shotgun (WGS) entry which is preliminary data.</text>
</comment>
<sequence length="74" mass="8641">MSSVEVNSAEDLHPHPNKLNNSALNEQTFCLYNKKRSVQYSNEYQSSSHTPKRNWKETYDYDIEVHEHPNSVSS</sequence>